<comment type="similarity">
    <text evidence="2 8">Belongs to the 4-toluene sulfonate uptake permease (TSUP) (TC 2.A.102) family.</text>
</comment>
<dbReference type="RefSeq" id="WP_123380510.1">
    <property type="nucleotide sequence ID" value="NZ_RJKN01000006.1"/>
</dbReference>
<comment type="caution">
    <text evidence="9">The sequence shown here is derived from an EMBL/GenBank/DDBJ whole genome shotgun (WGS) entry which is preliminary data.</text>
</comment>
<feature type="transmembrane region" description="Helical" evidence="8">
    <location>
        <begin position="95"/>
        <end position="114"/>
    </location>
</feature>
<evidence type="ECO:0000313" key="10">
    <source>
        <dbReference type="Proteomes" id="UP000276232"/>
    </source>
</evidence>
<protein>
    <recommendedName>
        <fullName evidence="8">Probable membrane transporter protein</fullName>
    </recommendedName>
</protein>
<organism evidence="9 10">
    <name type="scientific">Pseudokineococcus lusitanus</name>
    <dbReference type="NCBI Taxonomy" id="763993"/>
    <lineage>
        <taxon>Bacteria</taxon>
        <taxon>Bacillati</taxon>
        <taxon>Actinomycetota</taxon>
        <taxon>Actinomycetes</taxon>
        <taxon>Kineosporiales</taxon>
        <taxon>Kineosporiaceae</taxon>
        <taxon>Pseudokineococcus</taxon>
    </lineage>
</organism>
<keyword evidence="6 8" id="KW-1133">Transmembrane helix</keyword>
<feature type="transmembrane region" description="Helical" evidence="8">
    <location>
        <begin position="32"/>
        <end position="58"/>
    </location>
</feature>
<evidence type="ECO:0000256" key="3">
    <source>
        <dbReference type="ARBA" id="ARBA00022448"/>
    </source>
</evidence>
<accession>A0A3N1GWM1</accession>
<keyword evidence="7 8" id="KW-0472">Membrane</keyword>
<evidence type="ECO:0000313" key="9">
    <source>
        <dbReference type="EMBL" id="ROP34609.1"/>
    </source>
</evidence>
<dbReference type="OrthoDB" id="3872971at2"/>
<dbReference type="PANTHER" id="PTHR30269:SF37">
    <property type="entry name" value="MEMBRANE TRANSPORTER PROTEIN"/>
    <property type="match status" value="1"/>
</dbReference>
<keyword evidence="3" id="KW-0813">Transport</keyword>
<evidence type="ECO:0000256" key="4">
    <source>
        <dbReference type="ARBA" id="ARBA00022475"/>
    </source>
</evidence>
<feature type="transmembrane region" description="Helical" evidence="8">
    <location>
        <begin position="70"/>
        <end position="89"/>
    </location>
</feature>
<dbReference type="InterPro" id="IPR052017">
    <property type="entry name" value="TSUP"/>
</dbReference>
<evidence type="ECO:0000256" key="2">
    <source>
        <dbReference type="ARBA" id="ARBA00009142"/>
    </source>
</evidence>
<gene>
    <name evidence="9" type="ORF">EDC03_2425</name>
</gene>
<dbReference type="AlphaFoldDB" id="A0A3N1GWM1"/>
<dbReference type="InterPro" id="IPR002781">
    <property type="entry name" value="TM_pro_TauE-like"/>
</dbReference>
<keyword evidence="10" id="KW-1185">Reference proteome</keyword>
<dbReference type="EMBL" id="RJKN01000006">
    <property type="protein sequence ID" value="ROP34609.1"/>
    <property type="molecule type" value="Genomic_DNA"/>
</dbReference>
<comment type="subcellular location">
    <subcellularLocation>
        <location evidence="1 8">Cell membrane</location>
        <topology evidence="1 8">Multi-pass membrane protein</topology>
    </subcellularLocation>
</comment>
<sequence>MLVAALVLLVLAVGCCVQRVAGLGFGLLAAPVMALLLGPVQGVVLVNATAVLTAGLVLTRVRRDVDWRRFALLGGAALVGIVPGAVLALSVPSAWLELVVGVLVLVALATTLLAGRAPAVTGRGPAVGAGLLAGVMNATAGVGGPAFSVYGVASRWPQRSLAATLQPLFMLTGAASAATKLVLDPGAVPDVGWPALVAVVVAVLVGVAAGDLLARRTSPARARTALVVVASLGALAVAARGASDLLG</sequence>
<dbReference type="PANTHER" id="PTHR30269">
    <property type="entry name" value="TRANSMEMBRANE PROTEIN YFCA"/>
    <property type="match status" value="1"/>
</dbReference>
<dbReference type="InParanoid" id="A0A3N1GWM1"/>
<dbReference type="GO" id="GO:0005886">
    <property type="term" value="C:plasma membrane"/>
    <property type="evidence" value="ECO:0007669"/>
    <property type="project" value="UniProtKB-SubCell"/>
</dbReference>
<dbReference type="Proteomes" id="UP000276232">
    <property type="component" value="Unassembled WGS sequence"/>
</dbReference>
<feature type="transmembrane region" description="Helical" evidence="8">
    <location>
        <begin position="191"/>
        <end position="213"/>
    </location>
</feature>
<evidence type="ECO:0000256" key="5">
    <source>
        <dbReference type="ARBA" id="ARBA00022692"/>
    </source>
</evidence>
<feature type="transmembrane region" description="Helical" evidence="8">
    <location>
        <begin position="126"/>
        <end position="150"/>
    </location>
</feature>
<keyword evidence="4 8" id="KW-1003">Cell membrane</keyword>
<name>A0A3N1GWM1_9ACTN</name>
<reference evidence="9 10" key="1">
    <citation type="journal article" date="2015" name="Stand. Genomic Sci.">
        <title>Genomic Encyclopedia of Bacterial and Archaeal Type Strains, Phase III: the genomes of soil and plant-associated and newly described type strains.</title>
        <authorList>
            <person name="Whitman W.B."/>
            <person name="Woyke T."/>
            <person name="Klenk H.P."/>
            <person name="Zhou Y."/>
            <person name="Lilburn T.G."/>
            <person name="Beck B.J."/>
            <person name="De Vos P."/>
            <person name="Vandamme P."/>
            <person name="Eisen J.A."/>
            <person name="Garrity G."/>
            <person name="Hugenholtz P."/>
            <person name="Kyrpides N.C."/>
        </authorList>
    </citation>
    <scope>NUCLEOTIDE SEQUENCE [LARGE SCALE GENOMIC DNA]</scope>
    <source>
        <strain evidence="9 10">CECT 7306</strain>
    </source>
</reference>
<evidence type="ECO:0000256" key="1">
    <source>
        <dbReference type="ARBA" id="ARBA00004651"/>
    </source>
</evidence>
<evidence type="ECO:0000256" key="6">
    <source>
        <dbReference type="ARBA" id="ARBA00022989"/>
    </source>
</evidence>
<feature type="transmembrane region" description="Helical" evidence="8">
    <location>
        <begin position="225"/>
        <end position="243"/>
    </location>
</feature>
<dbReference type="Pfam" id="PF01925">
    <property type="entry name" value="TauE"/>
    <property type="match status" value="1"/>
</dbReference>
<keyword evidence="5 8" id="KW-0812">Transmembrane</keyword>
<evidence type="ECO:0000256" key="7">
    <source>
        <dbReference type="ARBA" id="ARBA00023136"/>
    </source>
</evidence>
<evidence type="ECO:0000256" key="8">
    <source>
        <dbReference type="RuleBase" id="RU363041"/>
    </source>
</evidence>
<proteinExistence type="inferred from homology"/>